<dbReference type="Pfam" id="PF08264">
    <property type="entry name" value="Anticodon_1"/>
    <property type="match status" value="1"/>
</dbReference>
<reference evidence="14" key="2">
    <citation type="submission" date="2015-02" db="UniProtKB">
        <authorList>
            <consortium name="EnsemblMetazoa"/>
        </authorList>
    </citation>
    <scope>IDENTIFICATION</scope>
</reference>
<dbReference type="Gene3D" id="1.10.730.10">
    <property type="entry name" value="Isoleucyl-tRNA Synthetase, Domain 1"/>
    <property type="match status" value="1"/>
</dbReference>
<dbReference type="PANTHER" id="PTHR43740">
    <property type="entry name" value="LEUCYL-TRNA SYNTHETASE"/>
    <property type="match status" value="1"/>
</dbReference>
<dbReference type="SUPFAM" id="SSF52374">
    <property type="entry name" value="Nucleotidylyl transferase"/>
    <property type="match status" value="1"/>
</dbReference>
<dbReference type="GO" id="GO:0004823">
    <property type="term" value="F:leucine-tRNA ligase activity"/>
    <property type="evidence" value="ECO:0007669"/>
    <property type="project" value="UniProtKB-EC"/>
</dbReference>
<dbReference type="EnsemblMetazoa" id="SMAR006564-RA">
    <property type="protein sequence ID" value="SMAR006564-PA"/>
    <property type="gene ID" value="SMAR006564"/>
</dbReference>
<evidence type="ECO:0000256" key="2">
    <source>
        <dbReference type="ARBA" id="ARBA00013164"/>
    </source>
</evidence>
<dbReference type="InterPro" id="IPR015413">
    <property type="entry name" value="Methionyl/Leucyl_tRNA_Synth"/>
</dbReference>
<dbReference type="EMBL" id="AFFK01020413">
    <property type="status" value="NOT_ANNOTATED_CDS"/>
    <property type="molecule type" value="Genomic_DNA"/>
</dbReference>
<dbReference type="InterPro" id="IPR009008">
    <property type="entry name" value="Val/Leu/Ile-tRNA-synth_edit"/>
</dbReference>
<dbReference type="Pfam" id="PF09334">
    <property type="entry name" value="tRNA-synt_1g"/>
    <property type="match status" value="1"/>
</dbReference>
<dbReference type="PRINTS" id="PR00985">
    <property type="entry name" value="TRNASYNTHLEU"/>
</dbReference>
<evidence type="ECO:0000259" key="11">
    <source>
        <dbReference type="Pfam" id="PF00133"/>
    </source>
</evidence>
<name>T1IZ92_STRMM</name>
<dbReference type="InterPro" id="IPR002300">
    <property type="entry name" value="aa-tRNA-synth_Ia"/>
</dbReference>
<dbReference type="GO" id="GO:0006429">
    <property type="term" value="P:leucyl-tRNA aminoacylation"/>
    <property type="evidence" value="ECO:0007669"/>
    <property type="project" value="InterPro"/>
</dbReference>
<dbReference type="STRING" id="126957.T1IZ92"/>
<dbReference type="HOGENOM" id="CLU_004427_0_1_1"/>
<dbReference type="InterPro" id="IPR009080">
    <property type="entry name" value="tRNAsynth_Ia_anticodon-bd"/>
</dbReference>
<dbReference type="Gene3D" id="3.40.50.620">
    <property type="entry name" value="HUPs"/>
    <property type="match status" value="2"/>
</dbReference>
<dbReference type="EMBL" id="JH431841">
    <property type="status" value="NOT_ANNOTATED_CDS"/>
    <property type="molecule type" value="Genomic_DNA"/>
</dbReference>
<dbReference type="GO" id="GO:0005524">
    <property type="term" value="F:ATP binding"/>
    <property type="evidence" value="ECO:0007669"/>
    <property type="project" value="UniProtKB-KW"/>
</dbReference>
<evidence type="ECO:0000313" key="15">
    <source>
        <dbReference type="Proteomes" id="UP000014500"/>
    </source>
</evidence>
<dbReference type="CDD" id="cd00812">
    <property type="entry name" value="LeuRS_core"/>
    <property type="match status" value="1"/>
</dbReference>
<dbReference type="InterPro" id="IPR014729">
    <property type="entry name" value="Rossmann-like_a/b/a_fold"/>
</dbReference>
<dbReference type="FunFam" id="1.10.730.10:FF:000002">
    <property type="entry name" value="Leucine--tRNA ligase"/>
    <property type="match status" value="1"/>
</dbReference>
<feature type="domain" description="Methionyl/Leucyl tRNA synthetase" evidence="13">
    <location>
        <begin position="2"/>
        <end position="141"/>
    </location>
</feature>
<feature type="domain" description="Methionyl/Valyl/Leucyl/Isoleucyl-tRNA synthetase anticodon-binding" evidence="12">
    <location>
        <begin position="614"/>
        <end position="728"/>
    </location>
</feature>
<dbReference type="InterPro" id="IPR002302">
    <property type="entry name" value="Leu-tRNA-ligase"/>
</dbReference>
<dbReference type="SUPFAM" id="SSF47323">
    <property type="entry name" value="Anticodon-binding domain of a subclass of class I aminoacyl-tRNA synthetases"/>
    <property type="match status" value="1"/>
</dbReference>
<dbReference type="GO" id="GO:0032543">
    <property type="term" value="P:mitochondrial translation"/>
    <property type="evidence" value="ECO:0007669"/>
    <property type="project" value="TreeGrafter"/>
</dbReference>
<comment type="catalytic activity">
    <reaction evidence="9">
        <text>tRNA(Leu) + L-leucine + ATP = L-leucyl-tRNA(Leu) + AMP + diphosphate</text>
        <dbReference type="Rhea" id="RHEA:11688"/>
        <dbReference type="Rhea" id="RHEA-COMP:9613"/>
        <dbReference type="Rhea" id="RHEA-COMP:9622"/>
        <dbReference type="ChEBI" id="CHEBI:30616"/>
        <dbReference type="ChEBI" id="CHEBI:33019"/>
        <dbReference type="ChEBI" id="CHEBI:57427"/>
        <dbReference type="ChEBI" id="CHEBI:78442"/>
        <dbReference type="ChEBI" id="CHEBI:78494"/>
        <dbReference type="ChEBI" id="CHEBI:456215"/>
        <dbReference type="EC" id="6.1.1.4"/>
    </reaction>
</comment>
<dbReference type="SUPFAM" id="SSF50677">
    <property type="entry name" value="ValRS/IleRS/LeuRS editing domain"/>
    <property type="match status" value="1"/>
</dbReference>
<evidence type="ECO:0000259" key="12">
    <source>
        <dbReference type="Pfam" id="PF08264"/>
    </source>
</evidence>
<evidence type="ECO:0000256" key="6">
    <source>
        <dbReference type="ARBA" id="ARBA00022917"/>
    </source>
</evidence>
<organism evidence="14 15">
    <name type="scientific">Strigamia maritima</name>
    <name type="common">European centipede</name>
    <name type="synonym">Geophilus maritimus</name>
    <dbReference type="NCBI Taxonomy" id="126957"/>
    <lineage>
        <taxon>Eukaryota</taxon>
        <taxon>Metazoa</taxon>
        <taxon>Ecdysozoa</taxon>
        <taxon>Arthropoda</taxon>
        <taxon>Myriapoda</taxon>
        <taxon>Chilopoda</taxon>
        <taxon>Pleurostigmophora</taxon>
        <taxon>Geophilomorpha</taxon>
        <taxon>Linotaeniidae</taxon>
        <taxon>Strigamia</taxon>
    </lineage>
</organism>
<feature type="domain" description="Aminoacyl-tRNA synthetase class Ia" evidence="11">
    <location>
        <begin position="311"/>
        <end position="501"/>
    </location>
</feature>
<dbReference type="PANTHER" id="PTHR43740:SF2">
    <property type="entry name" value="LEUCINE--TRNA LIGASE, MITOCHONDRIAL"/>
    <property type="match status" value="1"/>
</dbReference>
<evidence type="ECO:0000256" key="1">
    <source>
        <dbReference type="ARBA" id="ARBA00005594"/>
    </source>
</evidence>
<keyword evidence="5 10" id="KW-0067">ATP-binding</keyword>
<evidence type="ECO:0000256" key="7">
    <source>
        <dbReference type="ARBA" id="ARBA00023146"/>
    </source>
</evidence>
<evidence type="ECO:0000259" key="13">
    <source>
        <dbReference type="Pfam" id="PF09334"/>
    </source>
</evidence>
<protein>
    <recommendedName>
        <fullName evidence="2">leucine--tRNA ligase</fullName>
        <ecNumber evidence="2">6.1.1.4</ecNumber>
    </recommendedName>
    <alternativeName>
        <fullName evidence="8">Leucyl-tRNA synthetase</fullName>
    </alternativeName>
</protein>
<evidence type="ECO:0000256" key="4">
    <source>
        <dbReference type="ARBA" id="ARBA00022741"/>
    </source>
</evidence>
<accession>T1IZ92</accession>
<evidence type="ECO:0000313" key="14">
    <source>
        <dbReference type="EnsemblMetazoa" id="SMAR006564-PA"/>
    </source>
</evidence>
<dbReference type="InterPro" id="IPR001412">
    <property type="entry name" value="aa-tRNA-synth_I_CS"/>
</dbReference>
<reference evidence="15" key="1">
    <citation type="submission" date="2011-05" db="EMBL/GenBank/DDBJ databases">
        <authorList>
            <person name="Richards S.R."/>
            <person name="Qu J."/>
            <person name="Jiang H."/>
            <person name="Jhangiani S.N."/>
            <person name="Agravi P."/>
            <person name="Goodspeed R."/>
            <person name="Gross S."/>
            <person name="Mandapat C."/>
            <person name="Jackson L."/>
            <person name="Mathew T."/>
            <person name="Pu L."/>
            <person name="Thornton R."/>
            <person name="Saada N."/>
            <person name="Wilczek-Boney K.B."/>
            <person name="Lee S."/>
            <person name="Kovar C."/>
            <person name="Wu Y."/>
            <person name="Scherer S.E."/>
            <person name="Worley K.C."/>
            <person name="Muzny D.M."/>
            <person name="Gibbs R."/>
        </authorList>
    </citation>
    <scope>NUCLEOTIDE SEQUENCE</scope>
    <source>
        <strain evidence="15">Brora</strain>
    </source>
</reference>
<dbReference type="GO" id="GO:0005739">
    <property type="term" value="C:mitochondrion"/>
    <property type="evidence" value="ECO:0007669"/>
    <property type="project" value="TreeGrafter"/>
</dbReference>
<dbReference type="EC" id="6.1.1.4" evidence="2"/>
<dbReference type="OMA" id="GIEHACM"/>
<keyword evidence="7 10" id="KW-0030">Aminoacyl-tRNA synthetase</keyword>
<proteinExistence type="inferred from homology"/>
<sequence length="773" mass="89793">MYILSMFPYPSGNLHMGHIRVYTISDVFARYYRVLGKNVVIHPIGWDAFGLPAENAAKQRGHLPQVWTHNNIAKMKEQLKMLDCSFDWDRVSEIATCNSNYYKWTQFIFLKLFERDLVYQDMGLVNWDPVDKTVLADEQVDDLGCSWRSGATVEKRVLKQWFVRTSKLAESMSDGLDDPSLSGWQHVTKMQKNWIGECNGWRFDFRLQHKDEILDELLNVSAVHPFSGNLIPLIVSSKIEFDSSGGDSYLGIPSLRNEDVDIAKQLHVPILQMFHTKNNSQFSDMDFLSARKKMCNYALEHGFGGYKTSINRRDWLISRQRYWGTPIPLIHCAKCKVFPVPYNQLPVKLPDISKLVESEVIASPLSAMDDWVNVKCPKCGNSAKRETDTMDTFFDSTWYFLRYLDPKNELEPFNAKKIAPLLPVDIYIGGEEHAILHLFSSRFVFHFLRNEGLVPCSEPFRHLLMLGMMTNESFRLKKTGQYLSKDEVELRDDNVLVEKSSGEIVEKDWEKMSKSKFNGVDPKQVLEEYGIDSIRLYVLAEAHPTTNRRWDLVTLTLAIKGILHWQNRMWFLIHEFLQPRSKELINTEKSQQHEQFFFEERNAIVTHRFNYTYGVNSVIKVLQRLTNSLRGAPREIVGHCSEYEKCLNVLIVILAPLAPHFASELWTGFKASPNLIAKLDGDVWDQPWPQMDSHYLMDLINGREINAIRMSREDLEKLDKETAIKLTKELIPDEWKEKRIVQIKYTTCKNYDTEVDYTIKQKRKEIKADKLAG</sequence>
<keyword evidence="15" id="KW-1185">Reference proteome</keyword>
<evidence type="ECO:0000256" key="8">
    <source>
        <dbReference type="ARBA" id="ARBA00030520"/>
    </source>
</evidence>
<keyword evidence="4 10" id="KW-0547">Nucleotide-binding</keyword>
<evidence type="ECO:0000256" key="5">
    <source>
        <dbReference type="ARBA" id="ARBA00022840"/>
    </source>
</evidence>
<dbReference type="PROSITE" id="PS00178">
    <property type="entry name" value="AA_TRNA_LIGASE_I"/>
    <property type="match status" value="1"/>
</dbReference>
<dbReference type="Proteomes" id="UP000014500">
    <property type="component" value="Unassembled WGS sequence"/>
</dbReference>
<comment type="similarity">
    <text evidence="1 10">Belongs to the class-I aminoacyl-tRNA synthetase family.</text>
</comment>
<evidence type="ECO:0000256" key="10">
    <source>
        <dbReference type="RuleBase" id="RU363035"/>
    </source>
</evidence>
<dbReference type="EnsemblMetazoa" id="SMAR008405-RA">
    <property type="protein sequence ID" value="SMAR008405-PA"/>
    <property type="gene ID" value="SMAR008405"/>
</dbReference>
<dbReference type="eggNOG" id="KOG0435">
    <property type="taxonomic scope" value="Eukaryota"/>
</dbReference>
<keyword evidence="6 10" id="KW-0648">Protein biosynthesis</keyword>
<evidence type="ECO:0000256" key="9">
    <source>
        <dbReference type="ARBA" id="ARBA00047469"/>
    </source>
</evidence>
<evidence type="ECO:0000256" key="3">
    <source>
        <dbReference type="ARBA" id="ARBA00022598"/>
    </source>
</evidence>
<dbReference type="GO" id="GO:0002161">
    <property type="term" value="F:aminoacyl-tRNA deacylase activity"/>
    <property type="evidence" value="ECO:0007669"/>
    <property type="project" value="InterPro"/>
</dbReference>
<dbReference type="InterPro" id="IPR013155">
    <property type="entry name" value="M/V/L/I-tRNA-synth_anticd-bd"/>
</dbReference>
<feature type="domain" description="Aminoacyl-tRNA synthetase class Ia" evidence="11">
    <location>
        <begin position="502"/>
        <end position="547"/>
    </location>
</feature>
<dbReference type="Pfam" id="PF00133">
    <property type="entry name" value="tRNA-synt_1"/>
    <property type="match status" value="2"/>
</dbReference>
<dbReference type="AlphaFoldDB" id="T1IZ92"/>
<keyword evidence="3 10" id="KW-0436">Ligase</keyword>